<comment type="caution">
    <text evidence="2">The sequence shown here is derived from an EMBL/GenBank/DDBJ whole genome shotgun (WGS) entry which is preliminary data.</text>
</comment>
<dbReference type="Pfam" id="PF00078">
    <property type="entry name" value="RVT_1"/>
    <property type="match status" value="1"/>
</dbReference>
<evidence type="ECO:0000313" key="3">
    <source>
        <dbReference type="Proteomes" id="UP001289374"/>
    </source>
</evidence>
<dbReference type="CDD" id="cd01650">
    <property type="entry name" value="RT_nLTR_like"/>
    <property type="match status" value="1"/>
</dbReference>
<dbReference type="PANTHER" id="PTHR46890">
    <property type="entry name" value="NON-LTR RETROLELEMENT REVERSE TRANSCRIPTASE-LIKE PROTEIN-RELATED"/>
    <property type="match status" value="1"/>
</dbReference>
<evidence type="ECO:0000313" key="2">
    <source>
        <dbReference type="EMBL" id="KAK4390427.1"/>
    </source>
</evidence>
<reference evidence="2" key="2">
    <citation type="journal article" date="2024" name="Plant">
        <title>Genomic evolution and insights into agronomic trait innovations of Sesamum species.</title>
        <authorList>
            <person name="Miao H."/>
            <person name="Wang L."/>
            <person name="Qu L."/>
            <person name="Liu H."/>
            <person name="Sun Y."/>
            <person name="Le M."/>
            <person name="Wang Q."/>
            <person name="Wei S."/>
            <person name="Zheng Y."/>
            <person name="Lin W."/>
            <person name="Duan Y."/>
            <person name="Cao H."/>
            <person name="Xiong S."/>
            <person name="Wang X."/>
            <person name="Wei L."/>
            <person name="Li C."/>
            <person name="Ma Q."/>
            <person name="Ju M."/>
            <person name="Zhao R."/>
            <person name="Li G."/>
            <person name="Mu C."/>
            <person name="Tian Q."/>
            <person name="Mei H."/>
            <person name="Zhang T."/>
            <person name="Gao T."/>
            <person name="Zhang H."/>
        </authorList>
    </citation>
    <scope>NUCLEOTIDE SEQUENCE</scope>
    <source>
        <strain evidence="2">K16</strain>
    </source>
</reference>
<dbReference type="EMBL" id="JACGWL010000012">
    <property type="protein sequence ID" value="KAK4390427.1"/>
    <property type="molecule type" value="Genomic_DNA"/>
</dbReference>
<dbReference type="InterPro" id="IPR000477">
    <property type="entry name" value="RT_dom"/>
</dbReference>
<name>A0AAE1WBN3_9LAMI</name>
<gene>
    <name evidence="2" type="ORF">Sango_2106000</name>
</gene>
<sequence length="619" mass="69389">MYSLTMKMERVSYARILVEVDASKKLVDHVEFILPNGVARKQPIIYEFTPKFCSTCNRFGHLKESCQPSATPIATATATATRNANDVVVKAVAPKKAQPTEWTVVQHRRRNNLKQQQPAEVVRQLDATPVTGSGKQSQTAEQQPISAAVPMIRRPAVVETDLKKEHVGETFGIGAAVEYAVAYTRNPVGCKLDRVLLNNDWLEAGLHYRAHFNLLGYLSDHSPGIVSIFDNPTPKPKSFRFFNMWADHLNFIPTVEERWRLNVEGTPQFRLCRKLKALKSSLKAFNNLHCGHISVRAKKADLALQNTQIHLESNPGDTAVRDSLGDLRKNATFLVEAERNAARNSILAITKDDGSIITSAPDIVQEYIDFYTSLLVTPTEVKAAVFHISDNKAPGPDGYTSCFFKNAWNIVGDLVCRVVMDFFRSRRMLRQLNHTIIALVPKYGHSSSVAYYRPIPCCNVICKVITKIIADRLSPSLEHLIDSSQVAFVGGRNITDNIFLAQVFVRQYSRKRKAFDSVSWTFLSRVLHGGIECSIHGLFPGKKGLRQGDSMSQALFLLCMEYFSRLIKRNTFNSDFNFHPKCEKLKITHLLFADDLMLFRDVSGLAIITSKSSIVTAGI</sequence>
<dbReference type="AlphaFoldDB" id="A0AAE1WBN3"/>
<evidence type="ECO:0000259" key="1">
    <source>
        <dbReference type="Pfam" id="PF00078"/>
    </source>
</evidence>
<dbReference type="InterPro" id="IPR052343">
    <property type="entry name" value="Retrotransposon-Effector_Assoc"/>
</dbReference>
<reference evidence="2" key="1">
    <citation type="submission" date="2020-06" db="EMBL/GenBank/DDBJ databases">
        <authorList>
            <person name="Li T."/>
            <person name="Hu X."/>
            <person name="Zhang T."/>
            <person name="Song X."/>
            <person name="Zhang H."/>
            <person name="Dai N."/>
            <person name="Sheng W."/>
            <person name="Hou X."/>
            <person name="Wei L."/>
        </authorList>
    </citation>
    <scope>NUCLEOTIDE SEQUENCE</scope>
    <source>
        <strain evidence="2">K16</strain>
        <tissue evidence="2">Leaf</tissue>
    </source>
</reference>
<keyword evidence="3" id="KW-1185">Reference proteome</keyword>
<organism evidence="2 3">
    <name type="scientific">Sesamum angolense</name>
    <dbReference type="NCBI Taxonomy" id="2727404"/>
    <lineage>
        <taxon>Eukaryota</taxon>
        <taxon>Viridiplantae</taxon>
        <taxon>Streptophyta</taxon>
        <taxon>Embryophyta</taxon>
        <taxon>Tracheophyta</taxon>
        <taxon>Spermatophyta</taxon>
        <taxon>Magnoliopsida</taxon>
        <taxon>eudicotyledons</taxon>
        <taxon>Gunneridae</taxon>
        <taxon>Pentapetalae</taxon>
        <taxon>asterids</taxon>
        <taxon>lamiids</taxon>
        <taxon>Lamiales</taxon>
        <taxon>Pedaliaceae</taxon>
        <taxon>Sesamum</taxon>
    </lineage>
</organism>
<protein>
    <recommendedName>
        <fullName evidence="1">Reverse transcriptase domain-containing protein</fullName>
    </recommendedName>
</protein>
<dbReference type="Proteomes" id="UP001289374">
    <property type="component" value="Unassembled WGS sequence"/>
</dbReference>
<accession>A0AAE1WBN3</accession>
<dbReference type="PANTHER" id="PTHR46890:SF48">
    <property type="entry name" value="RNA-DIRECTED DNA POLYMERASE"/>
    <property type="match status" value="1"/>
</dbReference>
<feature type="domain" description="Reverse transcriptase" evidence="1">
    <location>
        <begin position="449"/>
        <end position="599"/>
    </location>
</feature>
<proteinExistence type="predicted"/>